<feature type="transmembrane region" description="Helical" evidence="1">
    <location>
        <begin position="20"/>
        <end position="39"/>
    </location>
</feature>
<evidence type="ECO:0000256" key="1">
    <source>
        <dbReference type="SAM" id="Phobius"/>
    </source>
</evidence>
<evidence type="ECO:0000313" key="3">
    <source>
        <dbReference type="Proteomes" id="UP000886723"/>
    </source>
</evidence>
<reference evidence="2" key="1">
    <citation type="submission" date="2020-10" db="EMBL/GenBank/DDBJ databases">
        <authorList>
            <person name="Gilroy R."/>
        </authorList>
    </citation>
    <scope>NUCLEOTIDE SEQUENCE</scope>
    <source>
        <strain evidence="2">ChiBcec2-4451</strain>
    </source>
</reference>
<evidence type="ECO:0000313" key="2">
    <source>
        <dbReference type="EMBL" id="HIV12462.1"/>
    </source>
</evidence>
<feature type="transmembrane region" description="Helical" evidence="1">
    <location>
        <begin position="59"/>
        <end position="77"/>
    </location>
</feature>
<dbReference type="AlphaFoldDB" id="A0A9D1T5N0"/>
<comment type="caution">
    <text evidence="2">The sequence shown here is derived from an EMBL/GenBank/DDBJ whole genome shotgun (WGS) entry which is preliminary data.</text>
</comment>
<dbReference type="Proteomes" id="UP000886723">
    <property type="component" value="Unassembled WGS sequence"/>
</dbReference>
<keyword evidence="1" id="KW-0472">Membrane</keyword>
<keyword evidence="1" id="KW-0812">Transmembrane</keyword>
<proteinExistence type="predicted"/>
<protein>
    <submittedName>
        <fullName evidence="2">VanZ family protein</fullName>
    </submittedName>
</protein>
<feature type="transmembrane region" description="Helical" evidence="1">
    <location>
        <begin position="100"/>
        <end position="120"/>
    </location>
</feature>
<organism evidence="2 3">
    <name type="scientific">Candidatus Pullilachnospira stercoravium</name>
    <dbReference type="NCBI Taxonomy" id="2840913"/>
    <lineage>
        <taxon>Bacteria</taxon>
        <taxon>Bacillati</taxon>
        <taxon>Bacillota</taxon>
        <taxon>Clostridia</taxon>
        <taxon>Lachnospirales</taxon>
        <taxon>Lachnospiraceae</taxon>
        <taxon>Lachnospiraceae incertae sedis</taxon>
        <taxon>Candidatus Pullilachnospira</taxon>
    </lineage>
</organism>
<sequence>MIHTTVQVIRYILKDLLEPAAYLPFGIAAGGLFLLSWYLWRRYVCGEKPVRRPDRSQWLLILCVVYAAVLLKLAFFSREPGSRTGIDLIPFSTWMGGPQAHAYFIENILMFFPFGILVPARFRRLRNPLFC</sequence>
<keyword evidence="1" id="KW-1133">Transmembrane helix</keyword>
<reference evidence="2" key="2">
    <citation type="journal article" date="2021" name="PeerJ">
        <title>Extensive microbial diversity within the chicken gut microbiome revealed by metagenomics and culture.</title>
        <authorList>
            <person name="Gilroy R."/>
            <person name="Ravi A."/>
            <person name="Getino M."/>
            <person name="Pursley I."/>
            <person name="Horton D.L."/>
            <person name="Alikhan N.F."/>
            <person name="Baker D."/>
            <person name="Gharbi K."/>
            <person name="Hall N."/>
            <person name="Watson M."/>
            <person name="Adriaenssens E.M."/>
            <person name="Foster-Nyarko E."/>
            <person name="Jarju S."/>
            <person name="Secka A."/>
            <person name="Antonio M."/>
            <person name="Oren A."/>
            <person name="Chaudhuri R.R."/>
            <person name="La Ragione R."/>
            <person name="Hildebrand F."/>
            <person name="Pallen M.J."/>
        </authorList>
    </citation>
    <scope>NUCLEOTIDE SEQUENCE</scope>
    <source>
        <strain evidence="2">ChiBcec2-4451</strain>
    </source>
</reference>
<accession>A0A9D1T5N0</accession>
<name>A0A9D1T5N0_9FIRM</name>
<gene>
    <name evidence="2" type="ORF">IAA63_04900</name>
</gene>
<dbReference type="EMBL" id="DVON01000105">
    <property type="protein sequence ID" value="HIV12462.1"/>
    <property type="molecule type" value="Genomic_DNA"/>
</dbReference>
<feature type="non-terminal residue" evidence="2">
    <location>
        <position position="131"/>
    </location>
</feature>